<protein>
    <recommendedName>
        <fullName evidence="4">DUF560 domain-containing protein</fullName>
    </recommendedName>
</protein>
<feature type="signal peptide" evidence="1">
    <location>
        <begin position="1"/>
        <end position="16"/>
    </location>
</feature>
<sequence length="457" mass="49310">MLALLAFALAALPLSAQPEPLVGLTLPQARLLARQALDSGDPGLAVRIGKGLLKADPKDPLAYYIIASGYAQLNDPVLARRAAGYAYRFSPPGPNRFEAAQLAARMAFDSGHYSLSQLWLRRTAIHAERDADVDRIARDYKLLRRINPWSLRLRADLRPSDNVNNGSDTSLNIIDGVPDGGTISASARALSGTIASLDVAPAYRLTAGARSATFLAARLYVERVALSESAKALAPRATGSDFASTYGELSLSHAIALGAPDSGGSLRFGLALGESWYGGERSYRFARLEAERGWRLAGGADLVLRAEVETRNKARFRSNDADILGFGLAYGRTLPNGDEIDLTIALRDARAASVNGTYDSASMRLAYAPDQRIGPARLAIGLVVGTTRYDTFIASLFRPPTQRTDTSLYGDVTLVFDRFDYAGFVPTLRLRAGQKTSNFSRFESRELSLSLGIGSRF</sequence>
<evidence type="ECO:0008006" key="4">
    <source>
        <dbReference type="Google" id="ProtNLM"/>
    </source>
</evidence>
<evidence type="ECO:0000313" key="2">
    <source>
        <dbReference type="EMBL" id="MBJ6370056.1"/>
    </source>
</evidence>
<keyword evidence="3" id="KW-1185">Reference proteome</keyword>
<dbReference type="EMBL" id="JAELVR010000001">
    <property type="protein sequence ID" value="MBJ6370056.1"/>
    <property type="molecule type" value="Genomic_DNA"/>
</dbReference>
<evidence type="ECO:0000313" key="3">
    <source>
        <dbReference type="Proteomes" id="UP000619079"/>
    </source>
</evidence>
<dbReference type="RefSeq" id="WP_199022815.1">
    <property type="nucleotide sequence ID" value="NZ_JAELVR010000001.1"/>
</dbReference>
<proteinExistence type="predicted"/>
<comment type="caution">
    <text evidence="2">The sequence shown here is derived from an EMBL/GenBank/DDBJ whole genome shotgun (WGS) entry which is preliminary data.</text>
</comment>
<organism evidence="2 3">
    <name type="scientific">Sedimentitalea arenosa</name>
    <dbReference type="NCBI Taxonomy" id="2798803"/>
    <lineage>
        <taxon>Bacteria</taxon>
        <taxon>Pseudomonadati</taxon>
        <taxon>Pseudomonadota</taxon>
        <taxon>Alphaproteobacteria</taxon>
        <taxon>Rhodobacterales</taxon>
        <taxon>Paracoccaceae</taxon>
        <taxon>Sedimentitalea</taxon>
    </lineage>
</organism>
<reference evidence="2" key="1">
    <citation type="submission" date="2020-12" db="EMBL/GenBank/DDBJ databases">
        <title>Sedimentitalea sp. nov., isolated from sand in Incheon.</title>
        <authorList>
            <person name="Kim W."/>
        </authorList>
    </citation>
    <scope>NUCLEOTIDE SEQUENCE</scope>
    <source>
        <strain evidence="2">CAU 1593</strain>
    </source>
</reference>
<dbReference type="AlphaFoldDB" id="A0A8J7LUU7"/>
<evidence type="ECO:0000256" key="1">
    <source>
        <dbReference type="SAM" id="SignalP"/>
    </source>
</evidence>
<dbReference type="Proteomes" id="UP000619079">
    <property type="component" value="Unassembled WGS sequence"/>
</dbReference>
<keyword evidence="1" id="KW-0732">Signal</keyword>
<feature type="chain" id="PRO_5035216545" description="DUF560 domain-containing protein" evidence="1">
    <location>
        <begin position="17"/>
        <end position="457"/>
    </location>
</feature>
<accession>A0A8J7LUU7</accession>
<name>A0A8J7LUU7_9RHOB</name>
<gene>
    <name evidence="2" type="ORF">JF290_00840</name>
</gene>